<accession>A0A4Z1HJW8</accession>
<dbReference type="EMBL" id="PQXN01000403">
    <property type="protein sequence ID" value="TGO45293.1"/>
    <property type="molecule type" value="Genomic_DNA"/>
</dbReference>
<keyword evidence="2" id="KW-1185">Reference proteome</keyword>
<protein>
    <submittedName>
        <fullName evidence="1">Uncharacterized protein</fullName>
    </submittedName>
</protein>
<evidence type="ECO:0000313" key="1">
    <source>
        <dbReference type="EMBL" id="TGO45293.1"/>
    </source>
</evidence>
<sequence>MTAMNLHECLITVGKQRAIHRSCRLRATVPANLMQKFVPYSSFEFSDSVQLINYPRVDDTRLSIKVLHKTYAATVMVSYETIEVIDKAPDGTSPKRLSQLDTKAHFPTGQETYVVQINRLLRVKLIE</sequence>
<gene>
    <name evidence="1" type="ORF">BCON_0405g00120</name>
</gene>
<organism evidence="1 2">
    <name type="scientific">Botryotinia convoluta</name>
    <dbReference type="NCBI Taxonomy" id="54673"/>
    <lineage>
        <taxon>Eukaryota</taxon>
        <taxon>Fungi</taxon>
        <taxon>Dikarya</taxon>
        <taxon>Ascomycota</taxon>
        <taxon>Pezizomycotina</taxon>
        <taxon>Leotiomycetes</taxon>
        <taxon>Helotiales</taxon>
        <taxon>Sclerotiniaceae</taxon>
        <taxon>Botryotinia</taxon>
    </lineage>
</organism>
<evidence type="ECO:0000313" key="2">
    <source>
        <dbReference type="Proteomes" id="UP000297527"/>
    </source>
</evidence>
<reference evidence="1 2" key="1">
    <citation type="submission" date="2017-12" db="EMBL/GenBank/DDBJ databases">
        <title>Comparative genomics of Botrytis spp.</title>
        <authorList>
            <person name="Valero-Jimenez C.A."/>
            <person name="Tapia P."/>
            <person name="Veloso J."/>
            <person name="Silva-Moreno E."/>
            <person name="Staats M."/>
            <person name="Valdes J.H."/>
            <person name="Van Kan J.A.L."/>
        </authorList>
    </citation>
    <scope>NUCLEOTIDE SEQUENCE [LARGE SCALE GENOMIC DNA]</scope>
    <source>
        <strain evidence="1 2">MUCL11595</strain>
    </source>
</reference>
<dbReference type="AlphaFoldDB" id="A0A4Z1HJW8"/>
<name>A0A4Z1HJW8_9HELO</name>
<comment type="caution">
    <text evidence="1">The sequence shown here is derived from an EMBL/GenBank/DDBJ whole genome shotgun (WGS) entry which is preliminary data.</text>
</comment>
<dbReference type="Proteomes" id="UP000297527">
    <property type="component" value="Unassembled WGS sequence"/>
</dbReference>
<dbReference type="OrthoDB" id="10413413at2759"/>
<proteinExistence type="predicted"/>